<dbReference type="EMBL" id="DSQF01000008">
    <property type="protein sequence ID" value="HGZ42629.1"/>
    <property type="molecule type" value="Genomic_DNA"/>
</dbReference>
<organism evidence="1">
    <name type="scientific">Eiseniibacteriota bacterium</name>
    <dbReference type="NCBI Taxonomy" id="2212470"/>
    <lineage>
        <taxon>Bacteria</taxon>
        <taxon>Candidatus Eiseniibacteriota</taxon>
    </lineage>
</organism>
<dbReference type="PROSITE" id="PS51257">
    <property type="entry name" value="PROKAR_LIPOPROTEIN"/>
    <property type="match status" value="1"/>
</dbReference>
<gene>
    <name evidence="1" type="ORF">ENR23_04245</name>
</gene>
<evidence type="ECO:0000313" key="1">
    <source>
        <dbReference type="EMBL" id="HGZ42629.1"/>
    </source>
</evidence>
<reference evidence="1" key="1">
    <citation type="journal article" date="2020" name="mSystems">
        <title>Genome- and Community-Level Interaction Insights into Carbon Utilization and Element Cycling Functions of Hydrothermarchaeota in Hydrothermal Sediment.</title>
        <authorList>
            <person name="Zhou Z."/>
            <person name="Liu Y."/>
            <person name="Xu W."/>
            <person name="Pan J."/>
            <person name="Luo Z.H."/>
            <person name="Li M."/>
        </authorList>
    </citation>
    <scope>NUCLEOTIDE SEQUENCE [LARGE SCALE GENOMIC DNA]</scope>
    <source>
        <strain evidence="1">SpSt-381</strain>
    </source>
</reference>
<evidence type="ECO:0008006" key="2">
    <source>
        <dbReference type="Google" id="ProtNLM"/>
    </source>
</evidence>
<name>A0A832I023_UNCEI</name>
<dbReference type="AlphaFoldDB" id="A0A832I023"/>
<comment type="caution">
    <text evidence="1">The sequence shown here is derived from an EMBL/GenBank/DDBJ whole genome shotgun (WGS) entry which is preliminary data.</text>
</comment>
<accession>A0A832I023</accession>
<proteinExistence type="predicted"/>
<protein>
    <recommendedName>
        <fullName evidence="2">Nitrous oxide reductase accessory protein NosL</fullName>
    </recommendedName>
</protein>
<dbReference type="SUPFAM" id="SSF160387">
    <property type="entry name" value="NosL/MerB-like"/>
    <property type="match status" value="1"/>
</dbReference>
<sequence>MRDTILRRDPLAALARVAVLGAALLAGCGGARSAGGPPPIEIGARCSNCGMRIEDLAFASERQLGGAWLPYESIECLIADMGKRPGGTAYVPDHDTKTLHAATDMWIVKGNFPSPMGGGFAAFADRAAADTLAAATEGTVDRLEAFLAGGGR</sequence>